<dbReference type="Proteomes" id="UP000054564">
    <property type="component" value="Unassembled WGS sequence"/>
</dbReference>
<protein>
    <recommendedName>
        <fullName evidence="5">Peripheral subunit-binding (PSBD) domain-containing protein</fullName>
    </recommendedName>
</protein>
<sequence>MARDLGVDMGTIKGTGPRGRILKDDLLNAKNGGTITSATASTTPINSILSVSATTISSQGINVTKIESFGNVEHLPLSGIRKAVANQMSLSVYTAPHVSLMINVDAENLVQLRATLKEPAEKDPDGSAKLTFMPFFVKAVAKALKEERFKLLNSTLNMANNEILVKKYYNIGMAADTEKGL</sequence>
<keyword evidence="4" id="KW-0012">Acyltransferase</keyword>
<evidence type="ECO:0000313" key="7">
    <source>
        <dbReference type="Proteomes" id="UP000054564"/>
    </source>
</evidence>
<evidence type="ECO:0000256" key="4">
    <source>
        <dbReference type="ARBA" id="ARBA00023315"/>
    </source>
</evidence>
<comment type="caution">
    <text evidence="6">The sequence shown here is derived from an EMBL/GenBank/DDBJ whole genome shotgun (WGS) entry which is preliminary data.</text>
</comment>
<evidence type="ECO:0000256" key="1">
    <source>
        <dbReference type="ARBA" id="ARBA00001938"/>
    </source>
</evidence>
<dbReference type="Gene3D" id="3.30.559.10">
    <property type="entry name" value="Chloramphenicol acetyltransferase-like domain"/>
    <property type="match status" value="1"/>
</dbReference>
<dbReference type="Gene3D" id="4.10.320.10">
    <property type="entry name" value="E3-binding domain"/>
    <property type="match status" value="1"/>
</dbReference>
<dbReference type="PANTHER" id="PTHR43178:SF5">
    <property type="entry name" value="LIPOAMIDE ACYLTRANSFERASE COMPONENT OF BRANCHED-CHAIN ALPHA-KETO ACID DEHYDROGENASE COMPLEX, MITOCHONDRIAL"/>
    <property type="match status" value="1"/>
</dbReference>
<organism evidence="6 7">
    <name type="scientific">Puccinia striiformis f. sp. tritici PST-78</name>
    <dbReference type="NCBI Taxonomy" id="1165861"/>
    <lineage>
        <taxon>Eukaryota</taxon>
        <taxon>Fungi</taxon>
        <taxon>Dikarya</taxon>
        <taxon>Basidiomycota</taxon>
        <taxon>Pucciniomycotina</taxon>
        <taxon>Pucciniomycetes</taxon>
        <taxon>Pucciniales</taxon>
        <taxon>Pucciniaceae</taxon>
        <taxon>Puccinia</taxon>
    </lineage>
</organism>
<dbReference type="InterPro" id="IPR023213">
    <property type="entry name" value="CAT-like_dom_sf"/>
</dbReference>
<comment type="similarity">
    <text evidence="2">Belongs to the 2-oxoacid dehydrogenase family.</text>
</comment>
<evidence type="ECO:0000313" key="6">
    <source>
        <dbReference type="EMBL" id="KNE88177.1"/>
    </source>
</evidence>
<dbReference type="Pfam" id="PF00198">
    <property type="entry name" value="2-oxoacid_dh"/>
    <property type="match status" value="1"/>
</dbReference>
<comment type="cofactor">
    <cofactor evidence="1">
        <name>(R)-lipoate</name>
        <dbReference type="ChEBI" id="CHEBI:83088"/>
    </cofactor>
</comment>
<dbReference type="InterPro" id="IPR001078">
    <property type="entry name" value="2-oxoacid_DH_actylTfrase"/>
</dbReference>
<dbReference type="Pfam" id="PF02817">
    <property type="entry name" value="E3_binding"/>
    <property type="match status" value="1"/>
</dbReference>
<reference evidence="7" key="1">
    <citation type="submission" date="2014-03" db="EMBL/GenBank/DDBJ databases">
        <title>The Genome Sequence of Puccinia striiformis f. sp. tritici PST-78.</title>
        <authorList>
            <consortium name="The Broad Institute Genome Sequencing Platform"/>
            <person name="Cuomo C."/>
            <person name="Hulbert S."/>
            <person name="Chen X."/>
            <person name="Walker B."/>
            <person name="Young S.K."/>
            <person name="Zeng Q."/>
            <person name="Gargeya S."/>
            <person name="Fitzgerald M."/>
            <person name="Haas B."/>
            <person name="Abouelleil A."/>
            <person name="Alvarado L."/>
            <person name="Arachchi H.M."/>
            <person name="Berlin A.M."/>
            <person name="Chapman S.B."/>
            <person name="Goldberg J."/>
            <person name="Griggs A."/>
            <person name="Gujja S."/>
            <person name="Hansen M."/>
            <person name="Howarth C."/>
            <person name="Imamovic A."/>
            <person name="Larimer J."/>
            <person name="McCowan C."/>
            <person name="Montmayeur A."/>
            <person name="Murphy C."/>
            <person name="Neiman D."/>
            <person name="Pearson M."/>
            <person name="Priest M."/>
            <person name="Roberts A."/>
            <person name="Saif S."/>
            <person name="Shea T."/>
            <person name="Sisk P."/>
            <person name="Sykes S."/>
            <person name="Wortman J."/>
            <person name="Nusbaum C."/>
            <person name="Birren B."/>
        </authorList>
    </citation>
    <scope>NUCLEOTIDE SEQUENCE [LARGE SCALE GENOMIC DNA]</scope>
    <source>
        <strain evidence="7">race PST-78</strain>
    </source>
</reference>
<proteinExistence type="inferred from homology"/>
<keyword evidence="3" id="KW-0808">Transferase</keyword>
<dbReference type="GO" id="GO:0016407">
    <property type="term" value="F:acetyltransferase activity"/>
    <property type="evidence" value="ECO:0007669"/>
    <property type="project" value="TreeGrafter"/>
</dbReference>
<evidence type="ECO:0000256" key="2">
    <source>
        <dbReference type="ARBA" id="ARBA00007317"/>
    </source>
</evidence>
<evidence type="ECO:0000256" key="3">
    <source>
        <dbReference type="ARBA" id="ARBA00022679"/>
    </source>
</evidence>
<dbReference type="GO" id="GO:0005737">
    <property type="term" value="C:cytoplasm"/>
    <property type="evidence" value="ECO:0007669"/>
    <property type="project" value="TreeGrafter"/>
</dbReference>
<gene>
    <name evidence="6" type="ORF">PSTG_18428</name>
</gene>
<dbReference type="SUPFAM" id="SSF47005">
    <property type="entry name" value="Peripheral subunit-binding domain of 2-oxo acid dehydrogenase complex"/>
    <property type="match status" value="1"/>
</dbReference>
<dbReference type="PROSITE" id="PS51826">
    <property type="entry name" value="PSBD"/>
    <property type="match status" value="1"/>
</dbReference>
<dbReference type="SUPFAM" id="SSF52777">
    <property type="entry name" value="CoA-dependent acyltransferases"/>
    <property type="match status" value="1"/>
</dbReference>
<dbReference type="STRING" id="1165861.A0A0L0UM76"/>
<dbReference type="InterPro" id="IPR050743">
    <property type="entry name" value="2-oxoacid_DH_E2_comp"/>
</dbReference>
<dbReference type="PANTHER" id="PTHR43178">
    <property type="entry name" value="DIHYDROLIPOAMIDE ACETYLTRANSFERASE COMPONENT OF PYRUVATE DEHYDROGENASE COMPLEX"/>
    <property type="match status" value="1"/>
</dbReference>
<dbReference type="AlphaFoldDB" id="A0A0L0UM76"/>
<feature type="non-terminal residue" evidence="6">
    <location>
        <position position="181"/>
    </location>
</feature>
<feature type="domain" description="Peripheral subunit-binding (PSBD)" evidence="5">
    <location>
        <begin position="1"/>
        <end position="30"/>
    </location>
</feature>
<dbReference type="InterPro" id="IPR004167">
    <property type="entry name" value="PSBD"/>
</dbReference>
<dbReference type="GO" id="GO:0031405">
    <property type="term" value="F:lipoic acid binding"/>
    <property type="evidence" value="ECO:0007669"/>
    <property type="project" value="TreeGrafter"/>
</dbReference>
<keyword evidence="7" id="KW-1185">Reference proteome</keyword>
<evidence type="ECO:0000259" key="5">
    <source>
        <dbReference type="PROSITE" id="PS51826"/>
    </source>
</evidence>
<accession>A0A0L0UM76</accession>
<name>A0A0L0UM76_9BASI</name>
<dbReference type="EMBL" id="AJIL01002906">
    <property type="protein sequence ID" value="KNE88177.1"/>
    <property type="molecule type" value="Genomic_DNA"/>
</dbReference>
<dbReference type="InterPro" id="IPR036625">
    <property type="entry name" value="E3-bd_dom_sf"/>
</dbReference>